<keyword evidence="4" id="KW-1185">Reference proteome</keyword>
<evidence type="ECO:0000256" key="2">
    <source>
        <dbReference type="SAM" id="MobiDB-lite"/>
    </source>
</evidence>
<sequence>MGEECLEAETWAERLTQSFSAREWRKDKDRQLFRPHSTSSIRLEVRIVEGQGQSNGVFTLGADGEEVNPLLVFEIKFVYNDSDPIASSSSHRGNKRKRVVEPQSPDSDERPTVYPRYDFRRPRTAPSSVESQVELDDEIFATASRKELPQTRRNSVADTESENEDELDGANLKPEGTPQAAYASIGHPIEHLQGEPESLDGLASGLDQQPHSRQPSNVAGPSSTAGAAHDAFHQVVHSTPRNSHPFSSVPTPTPGPSRVVHTPTQTAHETVCTNVSGPPVHKPSMGELEERLRQLKERSKDLDAEFAKKLEDHRRKLEIEVAKHEQEVKEKEQRNKSMEEF</sequence>
<dbReference type="Proteomes" id="UP000799118">
    <property type="component" value="Unassembled WGS sequence"/>
</dbReference>
<feature type="compositionally biased region" description="Polar residues" evidence="2">
    <location>
        <begin position="238"/>
        <end position="250"/>
    </location>
</feature>
<evidence type="ECO:0000313" key="4">
    <source>
        <dbReference type="Proteomes" id="UP000799118"/>
    </source>
</evidence>
<feature type="region of interest" description="Disordered" evidence="2">
    <location>
        <begin position="192"/>
        <end position="226"/>
    </location>
</feature>
<dbReference type="AlphaFoldDB" id="A0A6A4H2S9"/>
<organism evidence="3 4">
    <name type="scientific">Gymnopus androsaceus JB14</name>
    <dbReference type="NCBI Taxonomy" id="1447944"/>
    <lineage>
        <taxon>Eukaryota</taxon>
        <taxon>Fungi</taxon>
        <taxon>Dikarya</taxon>
        <taxon>Basidiomycota</taxon>
        <taxon>Agaricomycotina</taxon>
        <taxon>Agaricomycetes</taxon>
        <taxon>Agaricomycetidae</taxon>
        <taxon>Agaricales</taxon>
        <taxon>Marasmiineae</taxon>
        <taxon>Omphalotaceae</taxon>
        <taxon>Gymnopus</taxon>
    </lineage>
</organism>
<feature type="region of interest" description="Disordered" evidence="2">
    <location>
        <begin position="84"/>
        <end position="179"/>
    </location>
</feature>
<evidence type="ECO:0000256" key="1">
    <source>
        <dbReference type="SAM" id="Coils"/>
    </source>
</evidence>
<reference evidence="3" key="1">
    <citation type="journal article" date="2019" name="Environ. Microbiol.">
        <title>Fungal ecological strategies reflected in gene transcription - a case study of two litter decomposers.</title>
        <authorList>
            <person name="Barbi F."/>
            <person name="Kohler A."/>
            <person name="Barry K."/>
            <person name="Baskaran P."/>
            <person name="Daum C."/>
            <person name="Fauchery L."/>
            <person name="Ihrmark K."/>
            <person name="Kuo A."/>
            <person name="LaButti K."/>
            <person name="Lipzen A."/>
            <person name="Morin E."/>
            <person name="Grigoriev I.V."/>
            <person name="Henrissat B."/>
            <person name="Lindahl B."/>
            <person name="Martin F."/>
        </authorList>
    </citation>
    <scope>NUCLEOTIDE SEQUENCE</scope>
    <source>
        <strain evidence="3">JB14</strain>
    </source>
</reference>
<dbReference type="EMBL" id="ML769622">
    <property type="protein sequence ID" value="KAE9391487.1"/>
    <property type="molecule type" value="Genomic_DNA"/>
</dbReference>
<protein>
    <submittedName>
        <fullName evidence="3">Uncharacterized protein</fullName>
    </submittedName>
</protein>
<proteinExistence type="predicted"/>
<name>A0A6A4H2S9_9AGAR</name>
<feature type="coiled-coil region" evidence="1">
    <location>
        <begin position="285"/>
        <end position="341"/>
    </location>
</feature>
<evidence type="ECO:0000313" key="3">
    <source>
        <dbReference type="EMBL" id="KAE9391487.1"/>
    </source>
</evidence>
<accession>A0A6A4H2S9</accession>
<keyword evidence="1" id="KW-0175">Coiled coil</keyword>
<feature type="compositionally biased region" description="Basic and acidic residues" evidence="2">
    <location>
        <begin position="107"/>
        <end position="121"/>
    </location>
</feature>
<feature type="compositionally biased region" description="Acidic residues" evidence="2">
    <location>
        <begin position="159"/>
        <end position="168"/>
    </location>
</feature>
<feature type="region of interest" description="Disordered" evidence="2">
    <location>
        <begin position="238"/>
        <end position="265"/>
    </location>
</feature>
<feature type="compositionally biased region" description="Polar residues" evidence="2">
    <location>
        <begin position="206"/>
        <end position="225"/>
    </location>
</feature>
<gene>
    <name evidence="3" type="ORF">BT96DRAFT_308313</name>
</gene>